<dbReference type="CDD" id="cd02440">
    <property type="entry name" value="AdoMet_MTases"/>
    <property type="match status" value="1"/>
</dbReference>
<evidence type="ECO:0000313" key="13">
    <source>
        <dbReference type="Proteomes" id="UP000295157"/>
    </source>
</evidence>
<dbReference type="RefSeq" id="WP_132340586.1">
    <property type="nucleotide sequence ID" value="NZ_SMJZ01000249.1"/>
</dbReference>
<evidence type="ECO:0000256" key="5">
    <source>
        <dbReference type="ARBA" id="ARBA00022490"/>
    </source>
</evidence>
<evidence type="ECO:0000256" key="3">
    <source>
        <dbReference type="ARBA" id="ARBA00011890"/>
    </source>
</evidence>
<evidence type="ECO:0000256" key="6">
    <source>
        <dbReference type="ARBA" id="ARBA00022603"/>
    </source>
</evidence>
<evidence type="ECO:0000256" key="11">
    <source>
        <dbReference type="ARBA" id="ARBA00031350"/>
    </source>
</evidence>
<dbReference type="NCBIfam" id="TIGR04364">
    <property type="entry name" value="methyltran_FxLD"/>
    <property type="match status" value="1"/>
</dbReference>
<reference evidence="12 13" key="1">
    <citation type="submission" date="2019-02" db="EMBL/GenBank/DDBJ databases">
        <title>Draft genome sequences of novel Actinobacteria.</title>
        <authorList>
            <person name="Sahin N."/>
            <person name="Ay H."/>
            <person name="Saygin H."/>
        </authorList>
    </citation>
    <scope>NUCLEOTIDE SEQUENCE [LARGE SCALE GENOMIC DNA]</scope>
    <source>
        <strain evidence="12 13">KC201</strain>
    </source>
</reference>
<evidence type="ECO:0000313" key="12">
    <source>
        <dbReference type="EMBL" id="TDB98154.1"/>
    </source>
</evidence>
<evidence type="ECO:0000256" key="7">
    <source>
        <dbReference type="ARBA" id="ARBA00022679"/>
    </source>
</evidence>
<keyword evidence="5" id="KW-0963">Cytoplasm</keyword>
<keyword evidence="13" id="KW-1185">Reference proteome</keyword>
<dbReference type="GO" id="GO:0004719">
    <property type="term" value="F:protein-L-isoaspartate (D-aspartate) O-methyltransferase activity"/>
    <property type="evidence" value="ECO:0007669"/>
    <property type="project" value="UniProtKB-EC"/>
</dbReference>
<evidence type="ECO:0000256" key="1">
    <source>
        <dbReference type="ARBA" id="ARBA00004496"/>
    </source>
</evidence>
<keyword evidence="7 12" id="KW-0808">Transferase</keyword>
<comment type="caution">
    <text evidence="12">The sequence shown here is derived from an EMBL/GenBank/DDBJ whole genome shotgun (WGS) entry which is preliminary data.</text>
</comment>
<dbReference type="Proteomes" id="UP000295157">
    <property type="component" value="Unassembled WGS sequence"/>
</dbReference>
<dbReference type="AlphaFoldDB" id="A0A4R4MQ45"/>
<protein>
    <recommendedName>
        <fullName evidence="4">Protein-L-isoaspartate O-methyltransferase</fullName>
        <ecNumber evidence="3">2.1.1.77</ecNumber>
    </recommendedName>
    <alternativeName>
        <fullName evidence="11">L-isoaspartyl protein carboxyl methyltransferase</fullName>
    </alternativeName>
    <alternativeName>
        <fullName evidence="9">Protein L-isoaspartyl methyltransferase</fullName>
    </alternativeName>
    <alternativeName>
        <fullName evidence="10">Protein-beta-aspartate methyltransferase</fullName>
    </alternativeName>
</protein>
<evidence type="ECO:0000256" key="4">
    <source>
        <dbReference type="ARBA" id="ARBA00013346"/>
    </source>
</evidence>
<dbReference type="GO" id="GO:0032259">
    <property type="term" value="P:methylation"/>
    <property type="evidence" value="ECO:0007669"/>
    <property type="project" value="UniProtKB-KW"/>
</dbReference>
<dbReference type="Pfam" id="PF01135">
    <property type="entry name" value="PCMT"/>
    <property type="match status" value="1"/>
</dbReference>
<evidence type="ECO:0000256" key="8">
    <source>
        <dbReference type="ARBA" id="ARBA00022691"/>
    </source>
</evidence>
<dbReference type="GO" id="GO:0005737">
    <property type="term" value="C:cytoplasm"/>
    <property type="evidence" value="ECO:0007669"/>
    <property type="project" value="UniProtKB-SubCell"/>
</dbReference>
<dbReference type="OrthoDB" id="4035289at2"/>
<comment type="subcellular location">
    <subcellularLocation>
        <location evidence="1">Cytoplasm</location>
    </subcellularLocation>
</comment>
<keyword evidence="6 12" id="KW-0489">Methyltransferase</keyword>
<proteinExistence type="inferred from homology"/>
<dbReference type="InterPro" id="IPR000682">
    <property type="entry name" value="PCMT"/>
</dbReference>
<accession>A0A4R4MQ45</accession>
<sequence>MTTAVAARCEEWGFPLPAPVEAAIRKVPRHLFAPEVTPEAAYALDIVEVKRSQHGALISTMSAPDIQAMQLVQADIGQGMRVLEVGSGGYFASLLSELVGPAGQVTTMDIDADVTSRARACLDATGYPQVQVVTADAEHGWKDNAPYDRIMVTVGAWDIPPAWREQLAKSGRIVVPLRMKGITRSLALERINDHLVSLSQGVCGFVPMQGAGAHDEHVRLLNGDKVGLRFDDGNLAEPRTLDGVLASRPAAAWSGVTVTRAEPFPDLPLWMATALPGFCNMTVNTPGGEDPGIVSEAGGRWFPFATAQDDSFAYLSIRPTAGEGIVEFGAHGYGPHGREVARAIVEHVQVWDRDYRGGPGPSFAVWPVDAPADVPPAGGVITKQHTRITISWPDAGTPPHRQVASPIPSQ</sequence>
<evidence type="ECO:0000256" key="9">
    <source>
        <dbReference type="ARBA" id="ARBA00030757"/>
    </source>
</evidence>
<gene>
    <name evidence="12" type="primary">fxlM</name>
    <name evidence="12" type="ORF">E1267_39060</name>
</gene>
<dbReference type="Gene3D" id="3.40.50.150">
    <property type="entry name" value="Vaccinia Virus protein VP39"/>
    <property type="match status" value="1"/>
</dbReference>
<dbReference type="SUPFAM" id="SSF53335">
    <property type="entry name" value="S-adenosyl-L-methionine-dependent methyltransferases"/>
    <property type="match status" value="1"/>
</dbReference>
<name>A0A4R4MQ45_9ACTN</name>
<dbReference type="InterPro" id="IPR027573">
    <property type="entry name" value="Methyltran_FxLD"/>
</dbReference>
<evidence type="ECO:0000256" key="10">
    <source>
        <dbReference type="ARBA" id="ARBA00031323"/>
    </source>
</evidence>
<dbReference type="EC" id="2.1.1.77" evidence="3"/>
<evidence type="ECO:0000256" key="2">
    <source>
        <dbReference type="ARBA" id="ARBA00005369"/>
    </source>
</evidence>
<organism evidence="12 13">
    <name type="scientific">Nonomuraea longispora</name>
    <dbReference type="NCBI Taxonomy" id="1848320"/>
    <lineage>
        <taxon>Bacteria</taxon>
        <taxon>Bacillati</taxon>
        <taxon>Actinomycetota</taxon>
        <taxon>Actinomycetes</taxon>
        <taxon>Streptosporangiales</taxon>
        <taxon>Streptosporangiaceae</taxon>
        <taxon>Nonomuraea</taxon>
    </lineage>
</organism>
<comment type="similarity">
    <text evidence="2">Belongs to the methyltransferase superfamily. L-isoaspartyl/D-aspartyl protein methyltransferase family.</text>
</comment>
<keyword evidence="8" id="KW-0949">S-adenosyl-L-methionine</keyword>
<dbReference type="PANTHER" id="PTHR11579:SF0">
    <property type="entry name" value="PROTEIN-L-ISOASPARTATE(D-ASPARTATE) O-METHYLTRANSFERASE"/>
    <property type="match status" value="1"/>
</dbReference>
<dbReference type="InterPro" id="IPR029063">
    <property type="entry name" value="SAM-dependent_MTases_sf"/>
</dbReference>
<dbReference type="EMBL" id="SMJZ01000249">
    <property type="protein sequence ID" value="TDB98154.1"/>
    <property type="molecule type" value="Genomic_DNA"/>
</dbReference>
<dbReference type="PANTHER" id="PTHR11579">
    <property type="entry name" value="PROTEIN-L-ISOASPARTATE O-METHYLTRANSFERASE"/>
    <property type="match status" value="1"/>
</dbReference>